<name>A0ABW8YRD8_9FLAO</name>
<comment type="caution">
    <text evidence="3">The sequence shown here is derived from an EMBL/GenBank/DDBJ whole genome shotgun (WGS) entry which is preliminary data.</text>
</comment>
<dbReference type="EMBL" id="JBELPZ010000001">
    <property type="protein sequence ID" value="MFL9842849.1"/>
    <property type="molecule type" value="Genomic_DNA"/>
</dbReference>
<feature type="chain" id="PRO_5047543287" evidence="2">
    <location>
        <begin position="20"/>
        <end position="120"/>
    </location>
</feature>
<dbReference type="Proteomes" id="UP001629156">
    <property type="component" value="Unassembled WGS sequence"/>
</dbReference>
<evidence type="ECO:0000313" key="3">
    <source>
        <dbReference type="EMBL" id="MFL9842849.1"/>
    </source>
</evidence>
<keyword evidence="2" id="KW-0732">Signal</keyword>
<feature type="compositionally biased region" description="Low complexity" evidence="1">
    <location>
        <begin position="57"/>
        <end position="96"/>
    </location>
</feature>
<keyword evidence="4" id="KW-1185">Reference proteome</keyword>
<protein>
    <submittedName>
        <fullName evidence="3">Uncharacterized protein</fullName>
    </submittedName>
</protein>
<accession>A0ABW8YRD8</accession>
<feature type="region of interest" description="Disordered" evidence="1">
    <location>
        <begin position="15"/>
        <end position="120"/>
    </location>
</feature>
<feature type="compositionally biased region" description="Polar residues" evidence="1">
    <location>
        <begin position="20"/>
        <end position="40"/>
    </location>
</feature>
<proteinExistence type="predicted"/>
<feature type="compositionally biased region" description="Low complexity" evidence="1">
    <location>
        <begin position="106"/>
        <end position="120"/>
    </location>
</feature>
<organism evidence="3 4">
    <name type="scientific">Flavobacterium rhizosphaerae</name>
    <dbReference type="NCBI Taxonomy" id="3163298"/>
    <lineage>
        <taxon>Bacteria</taxon>
        <taxon>Pseudomonadati</taxon>
        <taxon>Bacteroidota</taxon>
        <taxon>Flavobacteriia</taxon>
        <taxon>Flavobacteriales</taxon>
        <taxon>Flavobacteriaceae</taxon>
        <taxon>Flavobacterium</taxon>
    </lineage>
</organism>
<feature type="signal peptide" evidence="2">
    <location>
        <begin position="1"/>
        <end position="19"/>
    </location>
</feature>
<evidence type="ECO:0000256" key="2">
    <source>
        <dbReference type="SAM" id="SignalP"/>
    </source>
</evidence>
<reference evidence="3 4" key="1">
    <citation type="submission" date="2024-06" db="EMBL/GenBank/DDBJ databases">
        <authorList>
            <person name="Kaempfer P."/>
            <person name="Viver T."/>
        </authorList>
    </citation>
    <scope>NUCLEOTIDE SEQUENCE [LARGE SCALE GENOMIC DNA]</scope>
    <source>
        <strain evidence="3 4">ST-119</strain>
    </source>
</reference>
<sequence length="120" mass="12148">MKKLVITFAAVLVSGIAAAQTDSTRTNRTTIDTPRSTTLPATPATDGAPNRNARKAAVTTPVTTPPNTTMPTNTLPPATSPTPTTGTPTQSGTPSNPATPPPVTNPPTTTSPTGTYPTNP</sequence>
<evidence type="ECO:0000313" key="4">
    <source>
        <dbReference type="Proteomes" id="UP001629156"/>
    </source>
</evidence>
<evidence type="ECO:0000256" key="1">
    <source>
        <dbReference type="SAM" id="MobiDB-lite"/>
    </source>
</evidence>
<dbReference type="RefSeq" id="WP_408083076.1">
    <property type="nucleotide sequence ID" value="NZ_JBELPZ010000001.1"/>
</dbReference>
<gene>
    <name evidence="3" type="ORF">ABS766_00325</name>
</gene>